<dbReference type="InterPro" id="IPR005260">
    <property type="entry name" value="Asp_kin_monofn"/>
</dbReference>
<proteinExistence type="inferred from homology"/>
<dbReference type="GO" id="GO:0009090">
    <property type="term" value="P:homoserine biosynthetic process"/>
    <property type="evidence" value="ECO:0007669"/>
    <property type="project" value="TreeGrafter"/>
</dbReference>
<feature type="domain" description="ACT" evidence="17">
    <location>
        <begin position="279"/>
        <end position="363"/>
    </location>
</feature>
<dbReference type="NCBIfam" id="TIGR00657">
    <property type="entry name" value="asp_kinases"/>
    <property type="match status" value="1"/>
</dbReference>
<dbReference type="AlphaFoldDB" id="A0A845Q915"/>
<evidence type="ECO:0000256" key="4">
    <source>
        <dbReference type="ARBA" id="ARBA00010122"/>
    </source>
</evidence>
<dbReference type="InterPro" id="IPR001048">
    <property type="entry name" value="Asp/Glu/Uridylate_kinase"/>
</dbReference>
<comment type="pathway">
    <text evidence="3 16">Amino-acid biosynthesis; L-threonine biosynthesis; L-threonine from L-aspartate: step 1/5.</text>
</comment>
<dbReference type="SUPFAM" id="SSF55021">
    <property type="entry name" value="ACT-like"/>
    <property type="match status" value="2"/>
</dbReference>
<evidence type="ECO:0000256" key="6">
    <source>
        <dbReference type="ARBA" id="ARBA00016273"/>
    </source>
</evidence>
<dbReference type="InterPro" id="IPR018042">
    <property type="entry name" value="Aspartate_kinase_CS"/>
</dbReference>
<keyword evidence="11 14" id="KW-0067">ATP-binding</keyword>
<evidence type="ECO:0000256" key="14">
    <source>
        <dbReference type="PIRSR" id="PIRSR000726-1"/>
    </source>
</evidence>
<dbReference type="PIRSF" id="PIRSF000726">
    <property type="entry name" value="Asp_kin"/>
    <property type="match status" value="1"/>
</dbReference>
<dbReference type="InterPro" id="IPR054352">
    <property type="entry name" value="ACT_Aspartokinase"/>
</dbReference>
<reference evidence="18 19" key="1">
    <citation type="journal article" date="2016" name="Int. J. Syst. Evol. Microbiol.">
        <title>Pyruvatibacter mobilis gen. nov., sp. nov., a marine bacterium from the culture broth of Picochlorum sp. 122.</title>
        <authorList>
            <person name="Wang G."/>
            <person name="Tang M."/>
            <person name="Wu H."/>
            <person name="Dai S."/>
            <person name="Li T."/>
            <person name="Chen C."/>
            <person name="He H."/>
            <person name="Fan J."/>
            <person name="Xiang W."/>
            <person name="Li X."/>
        </authorList>
    </citation>
    <scope>NUCLEOTIDE SEQUENCE [LARGE SCALE GENOMIC DNA]</scope>
    <source>
        <strain evidence="18 19">GYP-11</strain>
    </source>
</reference>
<dbReference type="UniPathway" id="UPA00050">
    <property type="reaction ID" value="UER00461"/>
</dbReference>
<evidence type="ECO:0000256" key="13">
    <source>
        <dbReference type="ARBA" id="ARBA00047872"/>
    </source>
</evidence>
<dbReference type="GO" id="GO:0009089">
    <property type="term" value="P:lysine biosynthetic process via diaminopimelate"/>
    <property type="evidence" value="ECO:0007669"/>
    <property type="project" value="UniProtKB-UniPathway"/>
</dbReference>
<dbReference type="NCBIfam" id="NF005155">
    <property type="entry name" value="PRK06635.1-4"/>
    <property type="match status" value="1"/>
</dbReference>
<evidence type="ECO:0000313" key="19">
    <source>
        <dbReference type="Proteomes" id="UP000470384"/>
    </source>
</evidence>
<feature type="binding site" evidence="14">
    <location>
        <position position="179"/>
    </location>
    <ligand>
        <name>ATP</name>
        <dbReference type="ChEBI" id="CHEBI:30616"/>
    </ligand>
</feature>
<evidence type="ECO:0000256" key="9">
    <source>
        <dbReference type="ARBA" id="ARBA00022741"/>
    </source>
</evidence>
<comment type="similarity">
    <text evidence="4 15">Belongs to the aspartokinase family.</text>
</comment>
<evidence type="ECO:0000313" key="18">
    <source>
        <dbReference type="EMBL" id="NBG94606.1"/>
    </source>
</evidence>
<comment type="pathway">
    <text evidence="1 16">Amino-acid biosynthesis; L-lysine biosynthesis via DAP pathway; (S)-tetrahydrodipicolinate from L-aspartate: step 1/4.</text>
</comment>
<dbReference type="SUPFAM" id="SSF53633">
    <property type="entry name" value="Carbamate kinase-like"/>
    <property type="match status" value="1"/>
</dbReference>
<evidence type="ECO:0000256" key="3">
    <source>
        <dbReference type="ARBA" id="ARBA00005139"/>
    </source>
</evidence>
<comment type="pathway">
    <text evidence="2 16">Amino-acid biosynthesis; L-methionine biosynthesis via de novo pathway; L-homoserine from L-aspartate: step 1/3.</text>
</comment>
<feature type="binding site" evidence="14">
    <location>
        <begin position="7"/>
        <end position="10"/>
    </location>
    <ligand>
        <name>ATP</name>
        <dbReference type="ChEBI" id="CHEBI:30616"/>
    </ligand>
</feature>
<dbReference type="UniPathway" id="UPA00034">
    <property type="reaction ID" value="UER00015"/>
</dbReference>
<keyword evidence="7 16" id="KW-0028">Amino-acid biosynthesis</keyword>
<keyword evidence="8 15" id="KW-0808">Transferase</keyword>
<dbReference type="GO" id="GO:0004072">
    <property type="term" value="F:aspartate kinase activity"/>
    <property type="evidence" value="ECO:0007669"/>
    <property type="project" value="UniProtKB-EC"/>
</dbReference>
<evidence type="ECO:0000256" key="10">
    <source>
        <dbReference type="ARBA" id="ARBA00022777"/>
    </source>
</evidence>
<evidence type="ECO:0000259" key="17">
    <source>
        <dbReference type="PROSITE" id="PS51671"/>
    </source>
</evidence>
<feature type="binding site" evidence="14">
    <location>
        <begin position="173"/>
        <end position="174"/>
    </location>
    <ligand>
        <name>ATP</name>
        <dbReference type="ChEBI" id="CHEBI:30616"/>
    </ligand>
</feature>
<keyword evidence="12" id="KW-0457">Lysine biosynthesis</keyword>
<dbReference type="GO" id="GO:0005829">
    <property type="term" value="C:cytosol"/>
    <property type="evidence" value="ECO:0007669"/>
    <property type="project" value="TreeGrafter"/>
</dbReference>
<feature type="binding site" evidence="14">
    <location>
        <begin position="209"/>
        <end position="210"/>
    </location>
    <ligand>
        <name>ATP</name>
        <dbReference type="ChEBI" id="CHEBI:30616"/>
    </ligand>
</feature>
<dbReference type="Pfam" id="PF00696">
    <property type="entry name" value="AA_kinase"/>
    <property type="match status" value="1"/>
</dbReference>
<dbReference type="InterPro" id="IPR036393">
    <property type="entry name" value="AceGlu_kinase-like_sf"/>
</dbReference>
<dbReference type="InterPro" id="IPR002912">
    <property type="entry name" value="ACT_dom"/>
</dbReference>
<feature type="binding site" evidence="14">
    <location>
        <position position="74"/>
    </location>
    <ligand>
        <name>substrate</name>
    </ligand>
</feature>
<dbReference type="InterPro" id="IPR001341">
    <property type="entry name" value="Asp_kinase"/>
</dbReference>
<evidence type="ECO:0000256" key="2">
    <source>
        <dbReference type="ARBA" id="ARBA00004986"/>
    </source>
</evidence>
<dbReference type="EC" id="2.7.2.4" evidence="5 15"/>
<name>A0A845Q915_9HYPH</name>
<evidence type="ECO:0000256" key="12">
    <source>
        <dbReference type="ARBA" id="ARBA00023154"/>
    </source>
</evidence>
<dbReference type="Gene3D" id="3.30.2130.10">
    <property type="entry name" value="VC0802-like"/>
    <property type="match status" value="1"/>
</dbReference>
<dbReference type="RefSeq" id="WP_027841761.1">
    <property type="nucleotide sequence ID" value="NZ_BMHN01000001.1"/>
</dbReference>
<dbReference type="Gene3D" id="3.40.1160.10">
    <property type="entry name" value="Acetylglutamate kinase-like"/>
    <property type="match status" value="1"/>
</dbReference>
<dbReference type="UniPathway" id="UPA00051">
    <property type="reaction ID" value="UER00462"/>
</dbReference>
<dbReference type="GO" id="GO:0009088">
    <property type="term" value="P:threonine biosynthetic process"/>
    <property type="evidence" value="ECO:0007669"/>
    <property type="project" value="UniProtKB-UniPathway"/>
</dbReference>
<dbReference type="InterPro" id="IPR045865">
    <property type="entry name" value="ACT-like_dom_sf"/>
</dbReference>
<dbReference type="CDD" id="cd04923">
    <property type="entry name" value="ACT_AK-LysC-DapG-like_2"/>
    <property type="match status" value="1"/>
</dbReference>
<keyword evidence="9 14" id="KW-0547">Nucleotide-binding</keyword>
<sequence length="423" mass="44805">MARLVLKFGGTSVADLDRIRVVAAHVKREVDAGNEVAVVVSAMAGTTNQLVDWCKGAAKLHDAREYDSVVSAGEQITSGLLAITLSDMGVPARSWLGWQIPLRTSGVHGAARIETIETEGLEQAFAEGRVAVVAGFQGLGENNRIATLGRGGSDTSAVALAAALKADRCDIYTDVDGVYTTDPRITPRARKLAKITYEEMLEMASQGAKVLQTRSVGMAMTHQVRVLVRSSFADPDDPQLVAATNGTADLPGTLVCDEEEIMEQELVTGIAYSRDEAKITLVDVEDKPGVSAAIFGPLADAGINVDMIVQNVSEDGSMTDLTFTVSNAELDKARSVIEGAKDEIGYQNLISDGDVSKISVIGVGMRSHTGVAQKMFRALADRGINIHVISTSEIKVSVLIASEYTELAVRALHTAYGLDGEAA</sequence>
<protein>
    <recommendedName>
        <fullName evidence="6 15">Aspartokinase</fullName>
        <ecNumber evidence="5 15">2.7.2.4</ecNumber>
    </recommendedName>
</protein>
<accession>A0A845Q915</accession>
<evidence type="ECO:0000256" key="7">
    <source>
        <dbReference type="ARBA" id="ARBA00022605"/>
    </source>
</evidence>
<evidence type="ECO:0000256" key="1">
    <source>
        <dbReference type="ARBA" id="ARBA00004766"/>
    </source>
</evidence>
<dbReference type="Pfam" id="PF01842">
    <property type="entry name" value="ACT"/>
    <property type="match status" value="1"/>
</dbReference>
<dbReference type="GeneID" id="300653587"/>
<dbReference type="NCBIfam" id="NF005154">
    <property type="entry name" value="PRK06635.1-2"/>
    <property type="match status" value="1"/>
</dbReference>
<evidence type="ECO:0000256" key="16">
    <source>
        <dbReference type="RuleBase" id="RU004249"/>
    </source>
</evidence>
<evidence type="ECO:0000256" key="11">
    <source>
        <dbReference type="ARBA" id="ARBA00022840"/>
    </source>
</evidence>
<dbReference type="PANTHER" id="PTHR21499">
    <property type="entry name" value="ASPARTATE KINASE"/>
    <property type="match status" value="1"/>
</dbReference>
<dbReference type="FunFam" id="3.40.1160.10:FF:000002">
    <property type="entry name" value="Aspartokinase"/>
    <property type="match status" value="1"/>
</dbReference>
<dbReference type="Pfam" id="PF22468">
    <property type="entry name" value="ACT_9"/>
    <property type="match status" value="1"/>
</dbReference>
<dbReference type="EMBL" id="WXYQ01000001">
    <property type="protein sequence ID" value="NBG94606.1"/>
    <property type="molecule type" value="Genomic_DNA"/>
</dbReference>
<evidence type="ECO:0000256" key="15">
    <source>
        <dbReference type="RuleBase" id="RU003448"/>
    </source>
</evidence>
<gene>
    <name evidence="18" type="ORF">GTQ45_02520</name>
</gene>
<keyword evidence="19" id="KW-1185">Reference proteome</keyword>
<comment type="catalytic activity">
    <reaction evidence="13 15">
        <text>L-aspartate + ATP = 4-phospho-L-aspartate + ADP</text>
        <dbReference type="Rhea" id="RHEA:23776"/>
        <dbReference type="ChEBI" id="CHEBI:29991"/>
        <dbReference type="ChEBI" id="CHEBI:30616"/>
        <dbReference type="ChEBI" id="CHEBI:57535"/>
        <dbReference type="ChEBI" id="CHEBI:456216"/>
        <dbReference type="EC" id="2.7.2.4"/>
    </reaction>
</comment>
<evidence type="ECO:0000256" key="8">
    <source>
        <dbReference type="ARBA" id="ARBA00022679"/>
    </source>
</evidence>
<dbReference type="PROSITE" id="PS00324">
    <property type="entry name" value="ASPARTOKINASE"/>
    <property type="match status" value="1"/>
</dbReference>
<dbReference type="CDD" id="cd04913">
    <property type="entry name" value="ACT_AKii-LysC-BS-like_1"/>
    <property type="match status" value="1"/>
</dbReference>
<feature type="binding site" evidence="14">
    <location>
        <position position="184"/>
    </location>
    <ligand>
        <name>ATP</name>
        <dbReference type="ChEBI" id="CHEBI:30616"/>
    </ligand>
</feature>
<keyword evidence="10 15" id="KW-0418">Kinase</keyword>
<dbReference type="OrthoDB" id="9799110at2"/>
<feature type="binding site" evidence="14">
    <location>
        <position position="47"/>
    </location>
    <ligand>
        <name>substrate</name>
    </ligand>
</feature>
<comment type="caution">
    <text evidence="18">The sequence shown here is derived from an EMBL/GenBank/DDBJ whole genome shotgun (WGS) entry which is preliminary data.</text>
</comment>
<dbReference type="FunFam" id="3.30.2130.10:FF:000002">
    <property type="entry name" value="Aspartokinase"/>
    <property type="match status" value="1"/>
</dbReference>
<dbReference type="CDD" id="cd04261">
    <property type="entry name" value="AAK_AKii-LysC-BS"/>
    <property type="match status" value="1"/>
</dbReference>
<dbReference type="GO" id="GO:0005524">
    <property type="term" value="F:ATP binding"/>
    <property type="evidence" value="ECO:0007669"/>
    <property type="project" value="UniProtKB-KW"/>
</dbReference>
<organism evidence="18 19">
    <name type="scientific">Pyruvatibacter mobilis</name>
    <dbReference type="NCBI Taxonomy" id="1712261"/>
    <lineage>
        <taxon>Bacteria</taxon>
        <taxon>Pseudomonadati</taxon>
        <taxon>Pseudomonadota</taxon>
        <taxon>Alphaproteobacteria</taxon>
        <taxon>Hyphomicrobiales</taxon>
        <taxon>Parvibaculaceae</taxon>
        <taxon>Pyruvatibacter</taxon>
    </lineage>
</organism>
<dbReference type="PROSITE" id="PS51671">
    <property type="entry name" value="ACT"/>
    <property type="match status" value="1"/>
</dbReference>
<dbReference type="Proteomes" id="UP000470384">
    <property type="component" value="Unassembled WGS sequence"/>
</dbReference>
<dbReference type="InterPro" id="IPR041740">
    <property type="entry name" value="AKii-LysC-BS"/>
</dbReference>
<dbReference type="PANTHER" id="PTHR21499:SF3">
    <property type="entry name" value="ASPARTOKINASE"/>
    <property type="match status" value="1"/>
</dbReference>
<evidence type="ECO:0000256" key="5">
    <source>
        <dbReference type="ARBA" id="ARBA00013059"/>
    </source>
</evidence>